<dbReference type="AlphaFoldDB" id="A0AAD8Y721"/>
<proteinExistence type="predicted"/>
<feature type="region of interest" description="Disordered" evidence="1">
    <location>
        <begin position="66"/>
        <end position="108"/>
    </location>
</feature>
<name>A0AAD8Y721_9STRA</name>
<evidence type="ECO:0000313" key="3">
    <source>
        <dbReference type="Proteomes" id="UP001224775"/>
    </source>
</evidence>
<gene>
    <name evidence="2" type="ORF">QTG54_009159</name>
</gene>
<feature type="compositionally biased region" description="Gly residues" evidence="1">
    <location>
        <begin position="72"/>
        <end position="85"/>
    </location>
</feature>
<evidence type="ECO:0000313" key="2">
    <source>
        <dbReference type="EMBL" id="KAK1740209.1"/>
    </source>
</evidence>
<dbReference type="EMBL" id="JATAAI010000016">
    <property type="protein sequence ID" value="KAK1740209.1"/>
    <property type="molecule type" value="Genomic_DNA"/>
</dbReference>
<comment type="caution">
    <text evidence="2">The sequence shown here is derived from an EMBL/GenBank/DDBJ whole genome shotgun (WGS) entry which is preliminary data.</text>
</comment>
<keyword evidence="3" id="KW-1185">Reference proteome</keyword>
<dbReference type="Proteomes" id="UP001224775">
    <property type="component" value="Unassembled WGS sequence"/>
</dbReference>
<sequence length="169" mass="18497">MRKHKNHRRFEDKDPSALETTFNQSDCEEDIEEYNYDENANFYPASHVEIKYNDCDKKKSSRFGLGSTFGSASGGKGGGKNNGGKGGKKHAVSKNGKPLSCQDGNGMNAAPIDDVVDDLALEFLAGSGNSKKSKEMKSVRDFRPKLLSGVAPFKAFQGEETEDDDSNEF</sequence>
<accession>A0AAD8Y721</accession>
<organism evidence="2 3">
    <name type="scientific">Skeletonema marinoi</name>
    <dbReference type="NCBI Taxonomy" id="267567"/>
    <lineage>
        <taxon>Eukaryota</taxon>
        <taxon>Sar</taxon>
        <taxon>Stramenopiles</taxon>
        <taxon>Ochrophyta</taxon>
        <taxon>Bacillariophyta</taxon>
        <taxon>Coscinodiscophyceae</taxon>
        <taxon>Thalassiosirophycidae</taxon>
        <taxon>Thalassiosirales</taxon>
        <taxon>Skeletonemataceae</taxon>
        <taxon>Skeletonema</taxon>
        <taxon>Skeletonema marinoi-dohrnii complex</taxon>
    </lineage>
</organism>
<protein>
    <submittedName>
        <fullName evidence="2">Uncharacterized protein</fullName>
    </submittedName>
</protein>
<reference evidence="2" key="1">
    <citation type="submission" date="2023-06" db="EMBL/GenBank/DDBJ databases">
        <title>Survivors Of The Sea: Transcriptome response of Skeletonema marinoi to long-term dormancy.</title>
        <authorList>
            <person name="Pinder M.I.M."/>
            <person name="Kourtchenko O."/>
            <person name="Robertson E.K."/>
            <person name="Larsson T."/>
            <person name="Maumus F."/>
            <person name="Osuna-Cruz C.M."/>
            <person name="Vancaester E."/>
            <person name="Stenow R."/>
            <person name="Vandepoele K."/>
            <person name="Ploug H."/>
            <person name="Bruchert V."/>
            <person name="Godhe A."/>
            <person name="Topel M."/>
        </authorList>
    </citation>
    <scope>NUCLEOTIDE SEQUENCE</scope>
    <source>
        <strain evidence="2">R05AC</strain>
    </source>
</reference>
<feature type="region of interest" description="Disordered" evidence="1">
    <location>
        <begin position="1"/>
        <end position="25"/>
    </location>
</feature>
<evidence type="ECO:0000256" key="1">
    <source>
        <dbReference type="SAM" id="MobiDB-lite"/>
    </source>
</evidence>